<accession>A0A401IBZ9</accession>
<keyword evidence="1" id="KW-0175">Coiled coil</keyword>
<dbReference type="AlphaFoldDB" id="A0A401IBZ9"/>
<keyword evidence="3" id="KW-1133">Transmembrane helix</keyword>
<proteinExistence type="predicted"/>
<dbReference type="Proteomes" id="UP000287247">
    <property type="component" value="Unassembled WGS sequence"/>
</dbReference>
<name>A0A401IBZ9_APHSA</name>
<keyword evidence="3" id="KW-0472">Membrane</keyword>
<keyword evidence="3" id="KW-0812">Transmembrane</keyword>
<feature type="transmembrane region" description="Helical" evidence="3">
    <location>
        <begin position="189"/>
        <end position="214"/>
    </location>
</feature>
<dbReference type="EMBL" id="BDQK01000001">
    <property type="protein sequence ID" value="GBF78797.1"/>
    <property type="molecule type" value="Genomic_DNA"/>
</dbReference>
<evidence type="ECO:0000313" key="4">
    <source>
        <dbReference type="EMBL" id="GBF78797.1"/>
    </source>
</evidence>
<reference evidence="5" key="1">
    <citation type="submission" date="2017-05" db="EMBL/GenBank/DDBJ databases">
        <title>Physiological properties and genetic analysis related to exopolysaccharide production of fresh-water unicellular cyanobacterium Aphanothece sacrum, Suizenji Nori, that has been cultured as a food source in Japan.</title>
        <authorList>
            <person name="Kanesaki Y."/>
            <person name="Yoshikawa S."/>
            <person name="Ohki K."/>
        </authorList>
    </citation>
    <scope>NUCLEOTIDE SEQUENCE [LARGE SCALE GENOMIC DNA]</scope>
    <source>
        <strain evidence="5">FPU1</strain>
    </source>
</reference>
<feature type="coiled-coil region" evidence="1">
    <location>
        <begin position="160"/>
        <end position="187"/>
    </location>
</feature>
<sequence>MSKVKLTQKLLTFSLLFSVLICGDGLLNSVKSQDKNDINTQIEGVKTEVDNLAKNKPDLATLNKSDDEFTKKLNTLKSEYYDKLPPEQKKEIDNNKKFLILWLPLYQKTQTKEITEAQAELFGTADKIPTSEKDKFDKNTKETQTKYLEESPKIIRDLQLKLLDNQVKNLKAENSELANKKSLYETANLIQIILFSSLILLVIALLLLTIKIFLKFKYDSKKEQTITLNLSKEDNLISLDSAITVKPESIQELKNLDFFKAFEGLIQKYDTLIAKQIEKLDEKSPETTEIIETLRRILKDNKNLKLLPEIIKKLDIILEKNPKLLPEIPKHKSVEPELTKTDDLSSNITEETQEKTEIPSQDNNESIQNEQSISLQNNQRELLSVYNDNKLKETYKDLIAVSTEPNSIESSRAGSGKTSILTEQSPSKYWIVNIQGNLYLVPKEDALNTNDMTSVEVLFKCQDYNKDVSNPKVFTLLKAGQVSGGNGKWVLEEQGVLQY</sequence>
<dbReference type="OrthoDB" id="431593at2"/>
<comment type="caution">
    <text evidence="4">The sequence shown here is derived from an EMBL/GenBank/DDBJ whole genome shotgun (WGS) entry which is preliminary data.</text>
</comment>
<gene>
    <name evidence="4" type="ORF">AsFPU1_0187</name>
</gene>
<evidence type="ECO:0000313" key="5">
    <source>
        <dbReference type="Proteomes" id="UP000287247"/>
    </source>
</evidence>
<evidence type="ECO:0000256" key="3">
    <source>
        <dbReference type="SAM" id="Phobius"/>
    </source>
</evidence>
<evidence type="ECO:0000256" key="1">
    <source>
        <dbReference type="SAM" id="Coils"/>
    </source>
</evidence>
<feature type="region of interest" description="Disordered" evidence="2">
    <location>
        <begin position="335"/>
        <end position="369"/>
    </location>
</feature>
<feature type="compositionally biased region" description="Polar residues" evidence="2">
    <location>
        <begin position="358"/>
        <end position="369"/>
    </location>
</feature>
<dbReference type="RefSeq" id="WP_124969817.1">
    <property type="nucleotide sequence ID" value="NZ_BDQK01000001.1"/>
</dbReference>
<protein>
    <submittedName>
        <fullName evidence="4">Uncharacterized protein</fullName>
    </submittedName>
</protein>
<organism evidence="4 5">
    <name type="scientific">Aphanothece sacrum FPU1</name>
    <dbReference type="NCBI Taxonomy" id="1920663"/>
    <lineage>
        <taxon>Bacteria</taxon>
        <taxon>Bacillati</taxon>
        <taxon>Cyanobacteriota</taxon>
        <taxon>Cyanophyceae</taxon>
        <taxon>Oscillatoriophycideae</taxon>
        <taxon>Chroococcales</taxon>
        <taxon>Aphanothecaceae</taxon>
        <taxon>Aphanothece</taxon>
    </lineage>
</organism>
<keyword evidence="5" id="KW-1185">Reference proteome</keyword>
<evidence type="ECO:0000256" key="2">
    <source>
        <dbReference type="SAM" id="MobiDB-lite"/>
    </source>
</evidence>